<protein>
    <submittedName>
        <fullName evidence="8">Ethanolamine permease</fullName>
    </submittedName>
</protein>
<dbReference type="Pfam" id="PF13520">
    <property type="entry name" value="AA_permease_2"/>
    <property type="match status" value="1"/>
</dbReference>
<feature type="transmembrane region" description="Helical" evidence="7">
    <location>
        <begin position="449"/>
        <end position="467"/>
    </location>
</feature>
<evidence type="ECO:0000256" key="7">
    <source>
        <dbReference type="SAM" id="Phobius"/>
    </source>
</evidence>
<name>A0ABU6AEZ0_9PSEU</name>
<evidence type="ECO:0000313" key="9">
    <source>
        <dbReference type="Proteomes" id="UP001327093"/>
    </source>
</evidence>
<keyword evidence="2" id="KW-1003">Cell membrane</keyword>
<evidence type="ECO:0000256" key="1">
    <source>
        <dbReference type="ARBA" id="ARBA00004651"/>
    </source>
</evidence>
<keyword evidence="5 7" id="KW-0472">Membrane</keyword>
<evidence type="ECO:0000256" key="3">
    <source>
        <dbReference type="ARBA" id="ARBA00022692"/>
    </source>
</evidence>
<reference evidence="8 9" key="1">
    <citation type="submission" date="2023-10" db="EMBL/GenBank/DDBJ databases">
        <title>Saccharopolyspora sp. nov., isolated from mangrove soil.</title>
        <authorList>
            <person name="Lu Y."/>
            <person name="Liu W."/>
        </authorList>
    </citation>
    <scope>NUCLEOTIDE SEQUENCE [LARGE SCALE GENOMIC DNA]</scope>
    <source>
        <strain evidence="8 9">S2-29</strain>
    </source>
</reference>
<feature type="transmembrane region" description="Helical" evidence="7">
    <location>
        <begin position="44"/>
        <end position="61"/>
    </location>
</feature>
<feature type="transmembrane region" description="Helical" evidence="7">
    <location>
        <begin position="362"/>
        <end position="379"/>
    </location>
</feature>
<gene>
    <name evidence="8" type="primary">eat</name>
    <name evidence="8" type="ORF">R4I43_22170</name>
</gene>
<comment type="caution">
    <text evidence="8">The sequence shown here is derived from an EMBL/GenBank/DDBJ whole genome shotgun (WGS) entry which is preliminary data.</text>
</comment>
<feature type="region of interest" description="Disordered" evidence="6">
    <location>
        <begin position="1"/>
        <end position="29"/>
    </location>
</feature>
<feature type="compositionally biased region" description="Polar residues" evidence="6">
    <location>
        <begin position="1"/>
        <end position="13"/>
    </location>
</feature>
<feature type="transmembrane region" description="Helical" evidence="7">
    <location>
        <begin position="155"/>
        <end position="175"/>
    </location>
</feature>
<dbReference type="Gene3D" id="1.20.1740.10">
    <property type="entry name" value="Amino acid/polyamine transporter I"/>
    <property type="match status" value="1"/>
</dbReference>
<dbReference type="Proteomes" id="UP001327093">
    <property type="component" value="Unassembled WGS sequence"/>
</dbReference>
<feature type="transmembrane region" description="Helical" evidence="7">
    <location>
        <begin position="385"/>
        <end position="408"/>
    </location>
</feature>
<feature type="transmembrane region" description="Helical" evidence="7">
    <location>
        <begin position="223"/>
        <end position="246"/>
    </location>
</feature>
<keyword evidence="9" id="KW-1185">Reference proteome</keyword>
<comment type="subcellular location">
    <subcellularLocation>
        <location evidence="1">Cell membrane</location>
        <topology evidence="1">Multi-pass membrane protein</topology>
    </subcellularLocation>
</comment>
<sequence length="494" mass="51756">MTQERTGRPQRSTPAGAEPAGHTAGVDYEDVGDDYLNRRQLRRGTAGPVLLVALGVGYVIAGDYAGWNYGIGEAGWGGMMVAVALMALMYTTMCSSMAEMATIIPTAGGGYGFARRALGPWGGFLTGTAVLLEFVLAPAAVATFISAYVESLIGFSGPLVYVVCYAAFLGLHLYGVSQVLKLVMGFAVVAVTGIVIFSVVMIPHFDPGKLLDIAPTDAVGASAFLPFGVVGIWAALPYAIWLFLAVEGVPLASEEAREPARDVPRGMNGGVLVLTVLALLLMLLAPGGAGAGAVGEWDNPLISAMEATGGTTWVSQLVNVLGLVGLISSFFTITYAYSRQTFALSRAGYLPRVLSLTNGRKSPFLALLIPGAIGFGLSFTGAGDLLILIAVFGATVSYVLMMISHIVLRIREPNLHRPYRAPGGVFTSGVALVLAAAAMIACFVVDPTVGLYAAGAYAVMIAYFAFYSRHHLVARAPEEEFAALAQAEHELDAR</sequence>
<evidence type="ECO:0000313" key="8">
    <source>
        <dbReference type="EMBL" id="MEB3370118.1"/>
    </source>
</evidence>
<dbReference type="PIRSF" id="PIRSF006060">
    <property type="entry name" value="AA_transporter"/>
    <property type="match status" value="1"/>
</dbReference>
<keyword evidence="3 7" id="KW-0812">Transmembrane</keyword>
<feature type="transmembrane region" description="Helical" evidence="7">
    <location>
        <begin position="420"/>
        <end position="443"/>
    </location>
</feature>
<dbReference type="InterPro" id="IPR050367">
    <property type="entry name" value="APC_superfamily"/>
</dbReference>
<dbReference type="EMBL" id="JAWLNX010000016">
    <property type="protein sequence ID" value="MEB3370118.1"/>
    <property type="molecule type" value="Genomic_DNA"/>
</dbReference>
<evidence type="ECO:0000256" key="6">
    <source>
        <dbReference type="SAM" id="MobiDB-lite"/>
    </source>
</evidence>
<dbReference type="InterPro" id="IPR002293">
    <property type="entry name" value="AA/rel_permease1"/>
</dbReference>
<dbReference type="PANTHER" id="PTHR42770">
    <property type="entry name" value="AMINO ACID TRANSPORTER-RELATED"/>
    <property type="match status" value="1"/>
</dbReference>
<feature type="transmembrane region" description="Helical" evidence="7">
    <location>
        <begin position="313"/>
        <end position="337"/>
    </location>
</feature>
<proteinExistence type="predicted"/>
<feature type="transmembrane region" description="Helical" evidence="7">
    <location>
        <begin position="267"/>
        <end position="293"/>
    </location>
</feature>
<accession>A0ABU6AEZ0</accession>
<dbReference type="RefSeq" id="WP_324267603.1">
    <property type="nucleotide sequence ID" value="NZ_JAWLNX010000016.1"/>
</dbReference>
<feature type="transmembrane region" description="Helical" evidence="7">
    <location>
        <begin position="67"/>
        <end position="90"/>
    </location>
</feature>
<dbReference type="InterPro" id="IPR004757">
    <property type="entry name" value="EtNH_permease"/>
</dbReference>
<evidence type="ECO:0000256" key="2">
    <source>
        <dbReference type="ARBA" id="ARBA00022475"/>
    </source>
</evidence>
<organism evidence="8 9">
    <name type="scientific">Saccharopolyspora mangrovi</name>
    <dbReference type="NCBI Taxonomy" id="3082379"/>
    <lineage>
        <taxon>Bacteria</taxon>
        <taxon>Bacillati</taxon>
        <taxon>Actinomycetota</taxon>
        <taxon>Actinomycetes</taxon>
        <taxon>Pseudonocardiales</taxon>
        <taxon>Pseudonocardiaceae</taxon>
        <taxon>Saccharopolyspora</taxon>
    </lineage>
</organism>
<feature type="transmembrane region" description="Helical" evidence="7">
    <location>
        <begin position="182"/>
        <end position="203"/>
    </location>
</feature>
<evidence type="ECO:0000256" key="4">
    <source>
        <dbReference type="ARBA" id="ARBA00022989"/>
    </source>
</evidence>
<keyword evidence="4 7" id="KW-1133">Transmembrane helix</keyword>
<dbReference type="PANTHER" id="PTHR42770:SF7">
    <property type="entry name" value="MEMBRANE PROTEIN"/>
    <property type="match status" value="1"/>
</dbReference>
<evidence type="ECO:0000256" key="5">
    <source>
        <dbReference type="ARBA" id="ARBA00023136"/>
    </source>
</evidence>
<dbReference type="NCBIfam" id="TIGR00908">
    <property type="entry name" value="2A0305"/>
    <property type="match status" value="1"/>
</dbReference>
<feature type="transmembrane region" description="Helical" evidence="7">
    <location>
        <begin position="124"/>
        <end position="149"/>
    </location>
</feature>